<organism evidence="2 3">
    <name type="scientific">Tetrahymena thermophila (strain SB210)</name>
    <dbReference type="NCBI Taxonomy" id="312017"/>
    <lineage>
        <taxon>Eukaryota</taxon>
        <taxon>Sar</taxon>
        <taxon>Alveolata</taxon>
        <taxon>Ciliophora</taxon>
        <taxon>Intramacronucleata</taxon>
        <taxon>Oligohymenophorea</taxon>
        <taxon>Hymenostomatida</taxon>
        <taxon>Tetrahymenina</taxon>
        <taxon>Tetrahymenidae</taxon>
        <taxon>Tetrahymena</taxon>
    </lineage>
</organism>
<proteinExistence type="predicted"/>
<protein>
    <submittedName>
        <fullName evidence="2">Transmembrane protein, putative</fullName>
    </submittedName>
</protein>
<gene>
    <name evidence="2" type="ORF">TTHERM_000016167</name>
</gene>
<keyword evidence="1" id="KW-0472">Membrane</keyword>
<dbReference type="AlphaFoldDB" id="W7XLI9"/>
<keyword evidence="1" id="KW-1133">Transmembrane helix</keyword>
<reference evidence="3" key="1">
    <citation type="journal article" date="2006" name="PLoS Biol.">
        <title>Macronuclear genome sequence of the ciliate Tetrahymena thermophila, a model eukaryote.</title>
        <authorList>
            <person name="Eisen J.A."/>
            <person name="Coyne R.S."/>
            <person name="Wu M."/>
            <person name="Wu D."/>
            <person name="Thiagarajan M."/>
            <person name="Wortman J.R."/>
            <person name="Badger J.H."/>
            <person name="Ren Q."/>
            <person name="Amedeo P."/>
            <person name="Jones K.M."/>
            <person name="Tallon L.J."/>
            <person name="Delcher A.L."/>
            <person name="Salzberg S.L."/>
            <person name="Silva J.C."/>
            <person name="Haas B.J."/>
            <person name="Majoros W.H."/>
            <person name="Farzad M."/>
            <person name="Carlton J.M."/>
            <person name="Smith R.K. Jr."/>
            <person name="Garg J."/>
            <person name="Pearlman R.E."/>
            <person name="Karrer K.M."/>
            <person name="Sun L."/>
            <person name="Manning G."/>
            <person name="Elde N.C."/>
            <person name="Turkewitz A.P."/>
            <person name="Asai D.J."/>
            <person name="Wilkes D.E."/>
            <person name="Wang Y."/>
            <person name="Cai H."/>
            <person name="Collins K."/>
            <person name="Stewart B.A."/>
            <person name="Lee S.R."/>
            <person name="Wilamowska K."/>
            <person name="Weinberg Z."/>
            <person name="Ruzzo W.L."/>
            <person name="Wloga D."/>
            <person name="Gaertig J."/>
            <person name="Frankel J."/>
            <person name="Tsao C.-C."/>
            <person name="Gorovsky M.A."/>
            <person name="Keeling P.J."/>
            <person name="Waller R.F."/>
            <person name="Patron N.J."/>
            <person name="Cherry J.M."/>
            <person name="Stover N.A."/>
            <person name="Krieger C.J."/>
            <person name="del Toro C."/>
            <person name="Ryder H.F."/>
            <person name="Williamson S.C."/>
            <person name="Barbeau R.A."/>
            <person name="Hamilton E.P."/>
            <person name="Orias E."/>
        </authorList>
    </citation>
    <scope>NUCLEOTIDE SEQUENCE [LARGE SCALE GENOMIC DNA]</scope>
    <source>
        <strain evidence="3">SB210</strain>
    </source>
</reference>
<dbReference type="InParanoid" id="W7XLI9"/>
<evidence type="ECO:0000256" key="1">
    <source>
        <dbReference type="SAM" id="Phobius"/>
    </source>
</evidence>
<accession>W7XLI9</accession>
<keyword evidence="3" id="KW-1185">Reference proteome</keyword>
<evidence type="ECO:0000313" key="2">
    <source>
        <dbReference type="EMBL" id="EWS76369.1"/>
    </source>
</evidence>
<keyword evidence="1 2" id="KW-0812">Transmembrane</keyword>
<feature type="transmembrane region" description="Helical" evidence="1">
    <location>
        <begin position="105"/>
        <end position="126"/>
    </location>
</feature>
<feature type="transmembrane region" description="Helical" evidence="1">
    <location>
        <begin position="52"/>
        <end position="85"/>
    </location>
</feature>
<dbReference type="KEGG" id="tet:TTHERM_000016167"/>
<dbReference type="RefSeq" id="XP_012651153.1">
    <property type="nucleotide sequence ID" value="XM_012795699.1"/>
</dbReference>
<sequence length="137" mass="16174">MISIILKLLLFIKQQFARFIAFAHCCHRSWLSCEAPPTEQSIYQSIKQTYKIFRCLCVFHLFILLFHQLFSLLSILNLYHLIYFINDVSQFYFAFYLISSSSSFISLYVCMSLCLSVCQSIFLSIFQTNQYKNLKAL</sequence>
<dbReference type="Proteomes" id="UP000009168">
    <property type="component" value="Unassembled WGS sequence"/>
</dbReference>
<dbReference type="GeneID" id="24436834"/>
<evidence type="ECO:0000313" key="3">
    <source>
        <dbReference type="Proteomes" id="UP000009168"/>
    </source>
</evidence>
<name>W7XLI9_TETTS</name>
<dbReference type="EMBL" id="GG662845">
    <property type="protein sequence ID" value="EWS76369.1"/>
    <property type="molecule type" value="Genomic_DNA"/>
</dbReference>